<reference evidence="1" key="1">
    <citation type="journal article" date="2015" name="Nature">
        <title>Complex archaea that bridge the gap between prokaryotes and eukaryotes.</title>
        <authorList>
            <person name="Spang A."/>
            <person name="Saw J.H."/>
            <person name="Jorgensen S.L."/>
            <person name="Zaremba-Niedzwiedzka K."/>
            <person name="Martijn J."/>
            <person name="Lind A.E."/>
            <person name="van Eijk R."/>
            <person name="Schleper C."/>
            <person name="Guy L."/>
            <person name="Ettema T.J."/>
        </authorList>
    </citation>
    <scope>NUCLEOTIDE SEQUENCE</scope>
</reference>
<dbReference type="Pfam" id="PF25680">
    <property type="entry name" value="Mom"/>
    <property type="match status" value="1"/>
</dbReference>
<comment type="caution">
    <text evidence="1">The sequence shown here is derived from an EMBL/GenBank/DDBJ whole genome shotgun (WGS) entry which is preliminary data.</text>
</comment>
<protein>
    <submittedName>
        <fullName evidence="1">Uncharacterized protein</fullName>
    </submittedName>
</protein>
<evidence type="ECO:0000313" key="1">
    <source>
        <dbReference type="EMBL" id="KKN76156.1"/>
    </source>
</evidence>
<dbReference type="AlphaFoldDB" id="A0A0F9VRP7"/>
<name>A0A0F9VRP7_9ZZZZ</name>
<dbReference type="EMBL" id="LAZR01000299">
    <property type="protein sequence ID" value="KKN76156.1"/>
    <property type="molecule type" value="Genomic_DNA"/>
</dbReference>
<organism evidence="1">
    <name type="scientific">marine sediment metagenome</name>
    <dbReference type="NCBI Taxonomy" id="412755"/>
    <lineage>
        <taxon>unclassified sequences</taxon>
        <taxon>metagenomes</taxon>
        <taxon>ecological metagenomes</taxon>
    </lineage>
</organism>
<dbReference type="InterPro" id="IPR057895">
    <property type="entry name" value="Mom"/>
</dbReference>
<proteinExistence type="predicted"/>
<gene>
    <name evidence="1" type="ORF">LCGC14_0373510</name>
</gene>
<sequence length="209" mass="24249">MSISNMNPSIAVVPPKWIVPILLERHYLHRRPPISQAYAVTLNGKTPARIDNVVAVATFGVPASRHLQKSVCPDYPNLVLELNRVWIDDAMPKNFASWFLSRCLKDTLQGLLICSYADTSVGHFGYMYRACNWHYAGWTDMDRKTPRFDYVAPGKHSRDAFRNGYTKKVRRKPKVRYWRATGDKRTRKWLESICGWPKLNWKEQPPPCE</sequence>
<accession>A0A0F9VRP7</accession>